<dbReference type="SUPFAM" id="SSF52833">
    <property type="entry name" value="Thioredoxin-like"/>
    <property type="match status" value="1"/>
</dbReference>
<dbReference type="GO" id="GO:0006397">
    <property type="term" value="P:mRNA processing"/>
    <property type="evidence" value="ECO:0007669"/>
    <property type="project" value="UniProtKB-KW"/>
</dbReference>
<dbReference type="OrthoDB" id="437402at2759"/>
<dbReference type="Pfam" id="PF03371">
    <property type="entry name" value="PRP38"/>
    <property type="match status" value="1"/>
</dbReference>
<dbReference type="AlphaFoldDB" id="A0A1Q9DPC0"/>
<evidence type="ECO:0000313" key="10">
    <source>
        <dbReference type="Proteomes" id="UP000186817"/>
    </source>
</evidence>
<gene>
    <name evidence="9" type="primary">PRPF38B</name>
    <name evidence="9" type="ORF">AK812_SmicGene20683</name>
</gene>
<dbReference type="PROSITE" id="PS50404">
    <property type="entry name" value="GST_NTER"/>
    <property type="match status" value="1"/>
</dbReference>
<dbReference type="InterPro" id="IPR004045">
    <property type="entry name" value="Glutathione_S-Trfase_N"/>
</dbReference>
<evidence type="ECO:0000256" key="6">
    <source>
        <dbReference type="ARBA" id="ARBA00023242"/>
    </source>
</evidence>
<evidence type="ECO:0000256" key="4">
    <source>
        <dbReference type="ARBA" id="ARBA00022728"/>
    </source>
</evidence>
<protein>
    <submittedName>
        <fullName evidence="9">Pre-mRNA-splicing factor 38B</fullName>
    </submittedName>
</protein>
<feature type="region of interest" description="Disordered" evidence="7">
    <location>
        <begin position="605"/>
        <end position="654"/>
    </location>
</feature>
<dbReference type="InterPro" id="IPR036282">
    <property type="entry name" value="Glutathione-S-Trfase_C_sf"/>
</dbReference>
<comment type="similarity">
    <text evidence="2">Belongs to the PRP38 family.</text>
</comment>
<feature type="domain" description="GST N-terminal" evidence="8">
    <location>
        <begin position="102"/>
        <end position="189"/>
    </location>
</feature>
<keyword evidence="6" id="KW-0539">Nucleus</keyword>
<dbReference type="InterPro" id="IPR036249">
    <property type="entry name" value="Thioredoxin-like_sf"/>
</dbReference>
<dbReference type="SFLD" id="SFLDG00358">
    <property type="entry name" value="Main_(cytGST)"/>
    <property type="match status" value="1"/>
</dbReference>
<organism evidence="9 10">
    <name type="scientific">Symbiodinium microadriaticum</name>
    <name type="common">Dinoflagellate</name>
    <name type="synonym">Zooxanthella microadriatica</name>
    <dbReference type="NCBI Taxonomy" id="2951"/>
    <lineage>
        <taxon>Eukaryota</taxon>
        <taxon>Sar</taxon>
        <taxon>Alveolata</taxon>
        <taxon>Dinophyceae</taxon>
        <taxon>Suessiales</taxon>
        <taxon>Symbiodiniaceae</taxon>
        <taxon>Symbiodinium</taxon>
    </lineage>
</organism>
<feature type="region of interest" description="Disordered" evidence="7">
    <location>
        <begin position="15"/>
        <end position="37"/>
    </location>
</feature>
<dbReference type="EMBL" id="LSRX01000448">
    <property type="protein sequence ID" value="OLP97016.1"/>
    <property type="molecule type" value="Genomic_DNA"/>
</dbReference>
<dbReference type="Pfam" id="PF13417">
    <property type="entry name" value="GST_N_3"/>
    <property type="match status" value="1"/>
</dbReference>
<comment type="subcellular location">
    <subcellularLocation>
        <location evidence="1">Nucleus</location>
    </subcellularLocation>
</comment>
<dbReference type="InterPro" id="IPR040079">
    <property type="entry name" value="Glutathione_S-Trfase"/>
</dbReference>
<keyword evidence="3" id="KW-0507">mRNA processing</keyword>
<dbReference type="CDD" id="cd03046">
    <property type="entry name" value="GST_N_GTT1_like"/>
    <property type="match status" value="1"/>
</dbReference>
<dbReference type="Gene3D" id="1.20.1050.10">
    <property type="match status" value="1"/>
</dbReference>
<keyword evidence="4" id="KW-0747">Spliceosome</keyword>
<evidence type="ECO:0000256" key="3">
    <source>
        <dbReference type="ARBA" id="ARBA00022664"/>
    </source>
</evidence>
<reference evidence="9 10" key="1">
    <citation type="submission" date="2016-02" db="EMBL/GenBank/DDBJ databases">
        <title>Genome analysis of coral dinoflagellate symbionts highlights evolutionary adaptations to a symbiotic lifestyle.</title>
        <authorList>
            <person name="Aranda M."/>
            <person name="Li Y."/>
            <person name="Liew Y.J."/>
            <person name="Baumgarten S."/>
            <person name="Simakov O."/>
            <person name="Wilson M."/>
            <person name="Piel J."/>
            <person name="Ashoor H."/>
            <person name="Bougouffa S."/>
            <person name="Bajic V.B."/>
            <person name="Ryu T."/>
            <person name="Ravasi T."/>
            <person name="Bayer T."/>
            <person name="Micklem G."/>
            <person name="Kim H."/>
            <person name="Bhak J."/>
            <person name="Lajeunesse T.C."/>
            <person name="Voolstra C.R."/>
        </authorList>
    </citation>
    <scope>NUCLEOTIDE SEQUENCE [LARGE SCALE GENOMIC DNA]</scope>
    <source>
        <strain evidence="9 10">CCMP2467</strain>
    </source>
</reference>
<feature type="compositionally biased region" description="Basic and acidic residues" evidence="7">
    <location>
        <begin position="629"/>
        <end position="654"/>
    </location>
</feature>
<evidence type="ECO:0000256" key="7">
    <source>
        <dbReference type="SAM" id="MobiDB-lite"/>
    </source>
</evidence>
<proteinExistence type="inferred from homology"/>
<evidence type="ECO:0000259" key="8">
    <source>
        <dbReference type="PROSITE" id="PS50404"/>
    </source>
</evidence>
<dbReference type="GO" id="GO:0005681">
    <property type="term" value="C:spliceosomal complex"/>
    <property type="evidence" value="ECO:0007669"/>
    <property type="project" value="UniProtKB-KW"/>
</dbReference>
<dbReference type="PANTHER" id="PTHR23142">
    <property type="entry name" value="PRE-MRNA-SPLICING FACTOR 38A-RELATED"/>
    <property type="match status" value="1"/>
</dbReference>
<dbReference type="InterPro" id="IPR005037">
    <property type="entry name" value="PRP38"/>
</dbReference>
<sequence>MAAPLFWFLWPGRQRSASTSGAPRTETKAAGAQAAPESVVKELEPSRGNFLVSPMLRDQLLKSPFFPPQRTHNEWLGLLANNIPGHLRGLIFSAAMSSGTETELVLYHMNGSRSTRAIWLYEELQAIYENLPPMRVHVFDPATFRKDKPEWYLKLNPNGKVPALQHGSTVMFDSSAICLYILQLFDKDRKFAPLDQPEFASLFYQLAFYCSGTIDNLTATSSPIQMVLECKTPGDEEKAVELNHQAWIQQCGPILLSLLGDKKFMFGQDLSAADVVVGVNMHYIHVKRGWHDFPALEAYFERCKERPGYQKAFTAQLTFLAADWSSYFKGLLSITSVDGLAEEIQTSGDSLEVYEKGTSMATPSAFFCAVFRLHNLDHTEEELQMLLDHPDYVIARCVGFLFARFTMRADRLWDVLEEYMLDDMSLGAFRDGSMPNTIGEYIEHLLLKEKYCGTPLPRLPVTARRRLEEHIAPLAQHRKRAAANRRELECLRKPGTAVEIAEEGEWLPGSVLELNASVPSRLKVTVQLQEGNITTVHLGKVILTEEGPESSRRRGGSPDWSRCKGKSESVLLQELRGHAKEEAVCGSGKDYAKRPQAFEVGLAKRREQGSAESQMQQEDTTHARQKRRSDKDADADRESKMLRRSTDEEKERQRYSKQIFEKYGQVRSRPSAGTAQDDDVDRIQPGLVVLSSVLGSYRGGDRWALAWALVASLCSTQQRPNSVAATSALAAFGEDSSGWRLALRLLAITQSADVVTFAASIGVCAQGPPHAWRPAIDLLTASQQLEDSILQLPPVCTSLCTILSKNSEWRWSVESLRSFARGQAEETSDMGEFQGVNMNLYNRYPATA</sequence>
<keyword evidence="10" id="KW-1185">Reference proteome</keyword>
<evidence type="ECO:0000256" key="5">
    <source>
        <dbReference type="ARBA" id="ARBA00023187"/>
    </source>
</evidence>
<dbReference type="SFLD" id="SFLDS00019">
    <property type="entry name" value="Glutathione_Transferase_(cytos"/>
    <property type="match status" value="1"/>
</dbReference>
<feature type="region of interest" description="Disordered" evidence="7">
    <location>
        <begin position="544"/>
        <end position="565"/>
    </location>
</feature>
<evidence type="ECO:0000256" key="2">
    <source>
        <dbReference type="ARBA" id="ARBA00006164"/>
    </source>
</evidence>
<dbReference type="GO" id="GO:0008380">
    <property type="term" value="P:RNA splicing"/>
    <property type="evidence" value="ECO:0007669"/>
    <property type="project" value="UniProtKB-KW"/>
</dbReference>
<name>A0A1Q9DPC0_SYMMI</name>
<keyword evidence="5" id="KW-0508">mRNA splicing</keyword>
<comment type="caution">
    <text evidence="9">The sequence shown here is derived from an EMBL/GenBank/DDBJ whole genome shotgun (WGS) entry which is preliminary data.</text>
</comment>
<dbReference type="SUPFAM" id="SSF47616">
    <property type="entry name" value="GST C-terminal domain-like"/>
    <property type="match status" value="1"/>
</dbReference>
<evidence type="ECO:0000256" key="1">
    <source>
        <dbReference type="ARBA" id="ARBA00004123"/>
    </source>
</evidence>
<dbReference type="Proteomes" id="UP000186817">
    <property type="component" value="Unassembled WGS sequence"/>
</dbReference>
<dbReference type="Gene3D" id="3.40.30.10">
    <property type="entry name" value="Glutaredoxin"/>
    <property type="match status" value="1"/>
</dbReference>
<evidence type="ECO:0000313" key="9">
    <source>
        <dbReference type="EMBL" id="OLP97016.1"/>
    </source>
</evidence>
<accession>A0A1Q9DPC0</accession>